<evidence type="ECO:0000313" key="1">
    <source>
        <dbReference type="EMBL" id="MST69510.1"/>
    </source>
</evidence>
<proteinExistence type="predicted"/>
<gene>
    <name evidence="1" type="ORF">FYJ66_07930</name>
</gene>
<reference evidence="1" key="1">
    <citation type="submission" date="2019-09" db="EMBL/GenBank/DDBJ databases">
        <title>In-depth cultivation of the pig gut microbiome towards novel bacterial diversity and tailored functional studies.</title>
        <authorList>
            <person name="Wylensek D."/>
            <person name="Hitch T.C.A."/>
            <person name="Clavel T."/>
        </authorList>
    </citation>
    <scope>NUCLEOTIDE SEQUENCE</scope>
    <source>
        <strain evidence="1">RF-744-FAT-WT-3</strain>
    </source>
</reference>
<organism evidence="1">
    <name type="scientific">Baileyella intestinalis</name>
    <dbReference type="NCBI Taxonomy" id="2606709"/>
    <lineage>
        <taxon>Bacteria</taxon>
        <taxon>Bacillati</taxon>
        <taxon>Bacillota</taxon>
        <taxon>Clostridia</taxon>
        <taxon>Peptostreptococcales</taxon>
        <taxon>Anaerovoracaceae</taxon>
        <taxon>Baileyella</taxon>
    </lineage>
</organism>
<accession>A0A6A8M9V4</accession>
<dbReference type="EMBL" id="VUNB01000006">
    <property type="protein sequence ID" value="MST69510.1"/>
    <property type="molecule type" value="Genomic_DNA"/>
</dbReference>
<name>A0A6A8M9V4_9FIRM</name>
<sequence length="72" mass="8179">MACGGDKMNSFVVNVLDTRNHTWQGTVTWVESQRTESFRSAIELMELINSVVGTEEIAFNKETENETENPKQ</sequence>
<dbReference type="AlphaFoldDB" id="A0A6A8M9V4"/>
<comment type="caution">
    <text evidence="1">The sequence shown here is derived from an EMBL/GenBank/DDBJ whole genome shotgun (WGS) entry which is preliminary data.</text>
</comment>
<protein>
    <submittedName>
        <fullName evidence="1">Uncharacterized protein</fullName>
    </submittedName>
</protein>